<sequence>MSSTSAFFQTLQHPTAVDRCVTASFTGPKDTNLVLAKNNVLEIYKLFTKQKADIGEAIFTIWDNKISMVSYYYYFFFFELSLFGKKKKKNVEKKTAFLDSKLSILDYEEGVGDVVTSGVYNFDELCGLRLGNKTCNPRLCIRSDPLSRCVAYQATNDVLFILPCDQQHIKNHNEKQGAKSIGNNL</sequence>
<dbReference type="Proteomes" id="UP000023152">
    <property type="component" value="Unassembled WGS sequence"/>
</dbReference>
<dbReference type="PANTHER" id="PTHR10644">
    <property type="entry name" value="DNA REPAIR/RNA PROCESSING CPSF FAMILY"/>
    <property type="match status" value="1"/>
</dbReference>
<dbReference type="AlphaFoldDB" id="X6P821"/>
<dbReference type="InterPro" id="IPR050358">
    <property type="entry name" value="RSE1/DDB1/CFT1"/>
</dbReference>
<organism evidence="1 2">
    <name type="scientific">Reticulomyxa filosa</name>
    <dbReference type="NCBI Taxonomy" id="46433"/>
    <lineage>
        <taxon>Eukaryota</taxon>
        <taxon>Sar</taxon>
        <taxon>Rhizaria</taxon>
        <taxon>Retaria</taxon>
        <taxon>Foraminifera</taxon>
        <taxon>Monothalamids</taxon>
        <taxon>Reticulomyxidae</taxon>
        <taxon>Reticulomyxa</taxon>
    </lineage>
</organism>
<name>X6P821_RETFI</name>
<keyword evidence="2" id="KW-1185">Reference proteome</keyword>
<dbReference type="EMBL" id="ASPP01002758">
    <property type="protein sequence ID" value="ETO34219.1"/>
    <property type="molecule type" value="Genomic_DNA"/>
</dbReference>
<dbReference type="Gene3D" id="2.130.10.10">
    <property type="entry name" value="YVTN repeat-like/Quinoprotein amine dehydrogenase"/>
    <property type="match status" value="1"/>
</dbReference>
<reference evidence="1 2" key="1">
    <citation type="journal article" date="2013" name="Curr. Biol.">
        <title>The Genome of the Foraminiferan Reticulomyxa filosa.</title>
        <authorList>
            <person name="Glockner G."/>
            <person name="Hulsmann N."/>
            <person name="Schleicher M."/>
            <person name="Noegel A.A."/>
            <person name="Eichinger L."/>
            <person name="Gallinger C."/>
            <person name="Pawlowski J."/>
            <person name="Sierra R."/>
            <person name="Euteneuer U."/>
            <person name="Pillet L."/>
            <person name="Moustafa A."/>
            <person name="Platzer M."/>
            <person name="Groth M."/>
            <person name="Szafranski K."/>
            <person name="Schliwa M."/>
        </authorList>
    </citation>
    <scope>NUCLEOTIDE SEQUENCE [LARGE SCALE GENOMIC DNA]</scope>
</reference>
<comment type="caution">
    <text evidence="1">The sequence shown here is derived from an EMBL/GenBank/DDBJ whole genome shotgun (WGS) entry which is preliminary data.</text>
</comment>
<protein>
    <submittedName>
        <fullName evidence="1">Uncharacterized protein</fullName>
    </submittedName>
</protein>
<feature type="non-terminal residue" evidence="1">
    <location>
        <position position="185"/>
    </location>
</feature>
<dbReference type="InterPro" id="IPR015943">
    <property type="entry name" value="WD40/YVTN_repeat-like_dom_sf"/>
</dbReference>
<gene>
    <name evidence="1" type="ORF">RFI_02875</name>
</gene>
<proteinExistence type="predicted"/>
<evidence type="ECO:0000313" key="2">
    <source>
        <dbReference type="Proteomes" id="UP000023152"/>
    </source>
</evidence>
<accession>X6P821</accession>
<evidence type="ECO:0000313" key="1">
    <source>
        <dbReference type="EMBL" id="ETO34219.1"/>
    </source>
</evidence>
<dbReference type="OrthoDB" id="6109at2759"/>